<feature type="domain" description="Metallo-beta-lactamase" evidence="1">
    <location>
        <begin position="50"/>
        <end position="101"/>
    </location>
</feature>
<proteinExistence type="predicted"/>
<reference evidence="2 3" key="1">
    <citation type="journal article" date="2013" name="Genome Biol.">
        <title>Genome of Acanthamoeba castellanii highlights extensive lateral gene transfer and early evolution of tyrosine kinase signaling.</title>
        <authorList>
            <person name="Clarke M."/>
            <person name="Lohan A.J."/>
            <person name="Liu B."/>
            <person name="Lagkouvardos I."/>
            <person name="Roy S."/>
            <person name="Zafar N."/>
            <person name="Bertelli C."/>
            <person name="Schilde C."/>
            <person name="Kianianmomeni A."/>
            <person name="Burglin T.R."/>
            <person name="Frech C."/>
            <person name="Turcotte B."/>
            <person name="Kopec K.O."/>
            <person name="Synnott J.M."/>
            <person name="Choo C."/>
            <person name="Paponov I."/>
            <person name="Finkler A."/>
            <person name="Soon Heng Tan C."/>
            <person name="Hutchins A.P."/>
            <person name="Weinmeier T."/>
            <person name="Rattei T."/>
            <person name="Chu J.S."/>
            <person name="Gimenez G."/>
            <person name="Irimia M."/>
            <person name="Rigden D.J."/>
            <person name="Fitzpatrick D.A."/>
            <person name="Lorenzo-Morales J."/>
            <person name="Bateman A."/>
            <person name="Chiu C.H."/>
            <person name="Tang P."/>
            <person name="Hegemann P."/>
            <person name="Fromm H."/>
            <person name="Raoult D."/>
            <person name="Greub G."/>
            <person name="Miranda-Saavedra D."/>
            <person name="Chen N."/>
            <person name="Nash P."/>
            <person name="Ginger M.L."/>
            <person name="Horn M."/>
            <person name="Schaap P."/>
            <person name="Caler L."/>
            <person name="Loftus B."/>
        </authorList>
    </citation>
    <scope>NUCLEOTIDE SEQUENCE [LARGE SCALE GENOMIC DNA]</scope>
    <source>
        <strain evidence="2 3">Neff</strain>
    </source>
</reference>
<gene>
    <name evidence="2" type="ORF">ACA1_031780</name>
</gene>
<dbReference type="Pfam" id="PF00753">
    <property type="entry name" value="Lactamase_B"/>
    <property type="match status" value="1"/>
</dbReference>
<dbReference type="EMBL" id="KB007934">
    <property type="protein sequence ID" value="ELR19154.1"/>
    <property type="molecule type" value="Genomic_DNA"/>
</dbReference>
<dbReference type="Proteomes" id="UP000011083">
    <property type="component" value="Unassembled WGS sequence"/>
</dbReference>
<dbReference type="AlphaFoldDB" id="L8H103"/>
<dbReference type="STRING" id="1257118.L8H103"/>
<evidence type="ECO:0000259" key="1">
    <source>
        <dbReference type="Pfam" id="PF00753"/>
    </source>
</evidence>
<dbReference type="Gene3D" id="3.60.15.10">
    <property type="entry name" value="Ribonuclease Z/Hydroxyacylglutathione hydrolase-like"/>
    <property type="match status" value="1"/>
</dbReference>
<organism evidence="2 3">
    <name type="scientific">Acanthamoeba castellanii (strain ATCC 30010 / Neff)</name>
    <dbReference type="NCBI Taxonomy" id="1257118"/>
    <lineage>
        <taxon>Eukaryota</taxon>
        <taxon>Amoebozoa</taxon>
        <taxon>Discosea</taxon>
        <taxon>Longamoebia</taxon>
        <taxon>Centramoebida</taxon>
        <taxon>Acanthamoebidae</taxon>
        <taxon>Acanthamoeba</taxon>
    </lineage>
</organism>
<evidence type="ECO:0000313" key="3">
    <source>
        <dbReference type="Proteomes" id="UP000011083"/>
    </source>
</evidence>
<dbReference type="RefSeq" id="XP_004341230.1">
    <property type="nucleotide sequence ID" value="XM_004341182.1"/>
</dbReference>
<keyword evidence="3" id="KW-1185">Reference proteome</keyword>
<evidence type="ECO:0000313" key="2">
    <source>
        <dbReference type="EMBL" id="ELR19154.1"/>
    </source>
</evidence>
<accession>L8H103</accession>
<dbReference type="OrthoDB" id="527344at2759"/>
<dbReference type="InterPro" id="IPR036866">
    <property type="entry name" value="RibonucZ/Hydroxyglut_hydro"/>
</dbReference>
<dbReference type="SUPFAM" id="SSF56281">
    <property type="entry name" value="Metallo-hydrolase/oxidoreductase"/>
    <property type="match status" value="1"/>
</dbReference>
<dbReference type="PANTHER" id="PTHR46504">
    <property type="entry name" value="TRNASE Z TRZ1"/>
    <property type="match status" value="1"/>
</dbReference>
<dbReference type="VEuPathDB" id="AmoebaDB:ACA1_031780"/>
<sequence length="323" mass="36349">MLEPKDWPAMVLPMPSQWHVSGYSRAGEATGFYVKQMRWFLDAGVPTSQIKPDIVFISHSHTDHSMMLPLLVDRRKPLRVYAPAEAVPFLAGYVAGMNKLNQQSDDYEDRSAGYTYIPVTTGQTVQIDNKFWAHVIDCEHPVTSVGYCFFEKRKRLKDEFKGKSGRELGQLRKDGVELNEEAELPYMAFLGDTTGKVLVDHGKLLSTYPVVFIECTFFQPDHKDAAAGSQHLHWSDLRPFALEHRDTTFILIHFSKRYSDDEIHAFFDNERASQRELEAAEDAAASATGGCPKRRPAFDNVVVWLAGLGQHTAESARAGPIGE</sequence>
<dbReference type="KEGG" id="acan:ACA1_031780"/>
<dbReference type="InterPro" id="IPR001279">
    <property type="entry name" value="Metallo-B-lactamas"/>
</dbReference>
<protein>
    <submittedName>
        <fullName evidence="2">Nuclear RNase Z, putative</fullName>
    </submittedName>
</protein>
<dbReference type="PANTHER" id="PTHR46504:SF2">
    <property type="entry name" value="TRNASE Z TRZ1"/>
    <property type="match status" value="1"/>
</dbReference>
<dbReference type="GeneID" id="14919981"/>
<name>L8H103_ACACF</name>